<accession>A0ABX2R6X2</accession>
<gene>
    <name evidence="2" type="ORF">HDG70_000023</name>
</gene>
<reference evidence="2 3" key="1">
    <citation type="submission" date="2020-07" db="EMBL/GenBank/DDBJ databases">
        <title>Genomic Encyclopedia of Type Strains, Phase III (KMG-III): the genomes of soil and plant-associated and newly described type strains.</title>
        <authorList>
            <person name="Whitman W."/>
        </authorList>
    </citation>
    <scope>NUCLEOTIDE SEQUENCE [LARGE SCALE GENOMIC DNA]</scope>
    <source>
        <strain evidence="2 3">DSM 11255</strain>
    </source>
</reference>
<protein>
    <recommendedName>
        <fullName evidence="4">Stage IV sporulation protein</fullName>
    </recommendedName>
</protein>
<dbReference type="Proteomes" id="UP000604066">
    <property type="component" value="Unassembled WGS sequence"/>
</dbReference>
<keyword evidence="1" id="KW-1133">Transmembrane helix</keyword>
<organism evidence="2 3">
    <name type="scientific">Carboxydothermus ferrireducens DSM 11255</name>
    <dbReference type="NCBI Taxonomy" id="1119529"/>
    <lineage>
        <taxon>Bacteria</taxon>
        <taxon>Bacillati</taxon>
        <taxon>Bacillota</taxon>
        <taxon>Clostridia</taxon>
        <taxon>Thermoanaerobacterales</taxon>
        <taxon>Thermoanaerobacteraceae</taxon>
        <taxon>Carboxydothermus</taxon>
    </lineage>
</organism>
<sequence length="381" mass="43683">MLKWLFGEIHFKFQGSEVERFLNLAFSRQVDLREVKYTTDGLTFKTSLKNFRQVKTIGKKVGGKTKVIAKEGAWFWWKKVLKRPGIIAGLFLLLGIIYSLTGFIWFIEIDGFSGRQREILDILKARKVKPFVRKKAVDEKMLKREILAQMPEISWVGIEKKGVRLIITGKMREESYRQKYKKADIVAKRDGIIKEILVFRGSLRVKPGQKVTAGEVLISGVDERGKAIVAEGTVKAVTWYKKKVQVPLREERLVPTGQESSLVKLFFGKKEITLKKPPKGFALAIMVEKRYKLSLGRKFAVPIELYKVTYREVKRKVRKLTLEEGAQKAYNLALEELKKEVDMKQITYMDKSVRSLGDAVEVVVKAQALEDIGQILGIQED</sequence>
<dbReference type="RefSeq" id="WP_028051507.1">
    <property type="nucleotide sequence ID" value="NZ_ATYG01000002.1"/>
</dbReference>
<keyword evidence="1" id="KW-0472">Membrane</keyword>
<proteinExistence type="predicted"/>
<dbReference type="Pfam" id="PF06898">
    <property type="entry name" value="YqfD"/>
    <property type="match status" value="1"/>
</dbReference>
<keyword evidence="1" id="KW-0812">Transmembrane</keyword>
<evidence type="ECO:0000313" key="2">
    <source>
        <dbReference type="EMBL" id="NYE56317.1"/>
    </source>
</evidence>
<comment type="caution">
    <text evidence="2">The sequence shown here is derived from an EMBL/GenBank/DDBJ whole genome shotgun (WGS) entry which is preliminary data.</text>
</comment>
<feature type="transmembrane region" description="Helical" evidence="1">
    <location>
        <begin position="86"/>
        <end position="107"/>
    </location>
</feature>
<dbReference type="PIRSF" id="PIRSF029895">
    <property type="entry name" value="SpoIV"/>
    <property type="match status" value="1"/>
</dbReference>
<evidence type="ECO:0000313" key="3">
    <source>
        <dbReference type="Proteomes" id="UP000604066"/>
    </source>
</evidence>
<dbReference type="InterPro" id="IPR010690">
    <property type="entry name" value="YqfD"/>
</dbReference>
<dbReference type="EMBL" id="JACCBS010000001">
    <property type="protein sequence ID" value="NYE56317.1"/>
    <property type="molecule type" value="Genomic_DNA"/>
</dbReference>
<dbReference type="NCBIfam" id="TIGR02876">
    <property type="entry name" value="spore_yqfD"/>
    <property type="match status" value="1"/>
</dbReference>
<keyword evidence="3" id="KW-1185">Reference proteome</keyword>
<evidence type="ECO:0008006" key="4">
    <source>
        <dbReference type="Google" id="ProtNLM"/>
    </source>
</evidence>
<evidence type="ECO:0000256" key="1">
    <source>
        <dbReference type="SAM" id="Phobius"/>
    </source>
</evidence>
<name>A0ABX2R6X2_9THEO</name>